<protein>
    <submittedName>
        <fullName evidence="2">Uncharacterized protein</fullName>
    </submittedName>
</protein>
<comment type="caution">
    <text evidence="2">The sequence shown here is derived from an EMBL/GenBank/DDBJ whole genome shotgun (WGS) entry which is preliminary data.</text>
</comment>
<organism evidence="2 3">
    <name type="scientific">Rugosimonospora africana</name>
    <dbReference type="NCBI Taxonomy" id="556532"/>
    <lineage>
        <taxon>Bacteria</taxon>
        <taxon>Bacillati</taxon>
        <taxon>Actinomycetota</taxon>
        <taxon>Actinomycetes</taxon>
        <taxon>Micromonosporales</taxon>
        <taxon>Micromonosporaceae</taxon>
        <taxon>Rugosimonospora</taxon>
    </lineage>
</organism>
<reference evidence="2" key="1">
    <citation type="submission" date="2021-01" db="EMBL/GenBank/DDBJ databases">
        <title>Whole genome shotgun sequence of Rugosimonospora africana NBRC 104875.</title>
        <authorList>
            <person name="Komaki H."/>
            <person name="Tamura T."/>
        </authorList>
    </citation>
    <scope>NUCLEOTIDE SEQUENCE</scope>
    <source>
        <strain evidence="2">NBRC 104875</strain>
    </source>
</reference>
<evidence type="ECO:0000256" key="1">
    <source>
        <dbReference type="SAM" id="MobiDB-lite"/>
    </source>
</evidence>
<accession>A0A8J3VUN2</accession>
<keyword evidence="3" id="KW-1185">Reference proteome</keyword>
<proteinExistence type="predicted"/>
<feature type="region of interest" description="Disordered" evidence="1">
    <location>
        <begin position="1"/>
        <end position="31"/>
    </location>
</feature>
<evidence type="ECO:0000313" key="2">
    <source>
        <dbReference type="EMBL" id="GIH18911.1"/>
    </source>
</evidence>
<name>A0A8J3VUN2_9ACTN</name>
<dbReference type="RefSeq" id="WP_203922409.1">
    <property type="nucleotide sequence ID" value="NZ_BONZ01000075.1"/>
</dbReference>
<gene>
    <name evidence="2" type="ORF">Raf01_70830</name>
</gene>
<dbReference type="Proteomes" id="UP000642748">
    <property type="component" value="Unassembled WGS sequence"/>
</dbReference>
<evidence type="ECO:0000313" key="3">
    <source>
        <dbReference type="Proteomes" id="UP000642748"/>
    </source>
</evidence>
<dbReference type="EMBL" id="BONZ01000075">
    <property type="protein sequence ID" value="GIH18911.1"/>
    <property type="molecule type" value="Genomic_DNA"/>
</dbReference>
<dbReference type="AlphaFoldDB" id="A0A8J3VUN2"/>
<sequence length="155" mass="16613">MCHPGGAGHAGTLPAPEDTPTGAPTVRRDTLPEDVLSVVPATEDKTRSETVVVLLKSSKTGLPEHVAEHVIGKFWSALRALVAGHLSILGPGVLRALRMLAVFTCPAPESHREVHEHTVVPLMNDARGIISDEVKTRVIALLPKLWRRGPIPNEA</sequence>